<dbReference type="Proteomes" id="UP000249056">
    <property type="component" value="Unassembled WGS sequence"/>
</dbReference>
<dbReference type="AlphaFoldDB" id="A0A395J4J5"/>
<reference evidence="1 2" key="1">
    <citation type="submission" date="2018-06" db="EMBL/GenBank/DDBJ databases">
        <title>Genome Sequence of the Brown Rot Fungal Pathogen Monilinia fructigena.</title>
        <authorList>
            <person name="Landi L."/>
            <person name="De Miccolis Angelini R.M."/>
            <person name="Pollastro S."/>
            <person name="Abate D."/>
            <person name="Faretra F."/>
            <person name="Romanazzi G."/>
        </authorList>
    </citation>
    <scope>NUCLEOTIDE SEQUENCE [LARGE SCALE GENOMIC DNA]</scope>
    <source>
        <strain evidence="1 2">Mfrg269</strain>
    </source>
</reference>
<evidence type="ECO:0000313" key="2">
    <source>
        <dbReference type="Proteomes" id="UP000249056"/>
    </source>
</evidence>
<proteinExistence type="predicted"/>
<protein>
    <submittedName>
        <fullName evidence="1">Uncharacterized protein</fullName>
    </submittedName>
</protein>
<sequence>MNDMLWPWIYGVPRNRHLTVGTPSDVAFRLPLFTPGNITKEAKTMTHDMVVNRGAAYKANVANKSAAAAIKEDDEWQVS</sequence>
<organism evidence="1 2">
    <name type="scientific">Monilinia fructigena</name>
    <dbReference type="NCBI Taxonomy" id="38457"/>
    <lineage>
        <taxon>Eukaryota</taxon>
        <taxon>Fungi</taxon>
        <taxon>Dikarya</taxon>
        <taxon>Ascomycota</taxon>
        <taxon>Pezizomycotina</taxon>
        <taxon>Leotiomycetes</taxon>
        <taxon>Helotiales</taxon>
        <taxon>Sclerotiniaceae</taxon>
        <taxon>Monilinia</taxon>
    </lineage>
</organism>
<name>A0A395J4J5_9HELO</name>
<gene>
    <name evidence="1" type="ORF">DID88_007983</name>
</gene>
<dbReference type="EMBL" id="QKRW01000004">
    <property type="protein sequence ID" value="RAL67206.1"/>
    <property type="molecule type" value="Genomic_DNA"/>
</dbReference>
<keyword evidence="2" id="KW-1185">Reference proteome</keyword>
<accession>A0A395J4J5</accession>
<evidence type="ECO:0000313" key="1">
    <source>
        <dbReference type="EMBL" id="RAL67206.1"/>
    </source>
</evidence>
<comment type="caution">
    <text evidence="1">The sequence shown here is derived from an EMBL/GenBank/DDBJ whole genome shotgun (WGS) entry which is preliminary data.</text>
</comment>